<dbReference type="Pfam" id="PF14381">
    <property type="entry name" value="EDR1_CTR1_ARMC3_pept"/>
    <property type="match status" value="1"/>
</dbReference>
<gene>
    <name evidence="13" type="ORF">HRI_003463300</name>
</gene>
<keyword evidence="7 10" id="KW-0067">ATP-binding</keyword>
<protein>
    <recommendedName>
        <fullName evidence="2">non-specific serine/threonine protein kinase</fullName>
        <ecNumber evidence="2">2.7.11.1</ecNumber>
    </recommendedName>
</protein>
<dbReference type="GO" id="GO:0005524">
    <property type="term" value="F:ATP binding"/>
    <property type="evidence" value="ECO:0007669"/>
    <property type="project" value="UniProtKB-UniRule"/>
</dbReference>
<dbReference type="Gene3D" id="3.30.200.20">
    <property type="entry name" value="Phosphorylase Kinase, domain 1"/>
    <property type="match status" value="1"/>
</dbReference>
<evidence type="ECO:0000256" key="9">
    <source>
        <dbReference type="ARBA" id="ARBA00048679"/>
    </source>
</evidence>
<dbReference type="InterPro" id="IPR051681">
    <property type="entry name" value="Ser/Thr_Kinases-Pseudokinases"/>
</dbReference>
<dbReference type="PROSITE" id="PS00108">
    <property type="entry name" value="PROTEIN_KINASE_ST"/>
    <property type="match status" value="1"/>
</dbReference>
<dbReference type="InterPro" id="IPR055164">
    <property type="entry name" value="EDR1/CTR1/ARMC3-like_pept-like"/>
</dbReference>
<evidence type="ECO:0000256" key="3">
    <source>
        <dbReference type="ARBA" id="ARBA00022527"/>
    </source>
</evidence>
<dbReference type="PANTHER" id="PTHR44329:SF302">
    <property type="entry name" value="SERINE_THREONINE-PROTEIN KINASE SIS8-RELATED"/>
    <property type="match status" value="1"/>
</dbReference>
<evidence type="ECO:0000256" key="2">
    <source>
        <dbReference type="ARBA" id="ARBA00012513"/>
    </source>
</evidence>
<evidence type="ECO:0000256" key="5">
    <source>
        <dbReference type="ARBA" id="ARBA00022741"/>
    </source>
</evidence>
<keyword evidence="4" id="KW-0808">Transferase</keyword>
<feature type="binding site" evidence="10">
    <location>
        <position position="681"/>
    </location>
    <ligand>
        <name>ATP</name>
        <dbReference type="ChEBI" id="CHEBI:30616"/>
    </ligand>
</feature>
<dbReference type="FunFam" id="3.30.200.20:FF:000060">
    <property type="entry name" value="Serine/threonine-protein kinase isoform 1"/>
    <property type="match status" value="1"/>
</dbReference>
<organism evidence="13 14">
    <name type="scientific">Hibiscus trionum</name>
    <name type="common">Flower of an hour</name>
    <dbReference type="NCBI Taxonomy" id="183268"/>
    <lineage>
        <taxon>Eukaryota</taxon>
        <taxon>Viridiplantae</taxon>
        <taxon>Streptophyta</taxon>
        <taxon>Embryophyta</taxon>
        <taxon>Tracheophyta</taxon>
        <taxon>Spermatophyta</taxon>
        <taxon>Magnoliopsida</taxon>
        <taxon>eudicotyledons</taxon>
        <taxon>Gunneridae</taxon>
        <taxon>Pentapetalae</taxon>
        <taxon>rosids</taxon>
        <taxon>malvids</taxon>
        <taxon>Malvales</taxon>
        <taxon>Malvaceae</taxon>
        <taxon>Malvoideae</taxon>
        <taxon>Hibiscus</taxon>
    </lineage>
</organism>
<proteinExistence type="inferred from homology"/>
<evidence type="ECO:0000256" key="8">
    <source>
        <dbReference type="ARBA" id="ARBA00047899"/>
    </source>
</evidence>
<dbReference type="SUPFAM" id="SSF56112">
    <property type="entry name" value="Protein kinase-like (PK-like)"/>
    <property type="match status" value="1"/>
</dbReference>
<dbReference type="PROSITE" id="PS00107">
    <property type="entry name" value="PROTEIN_KINASE_ATP"/>
    <property type="match status" value="1"/>
</dbReference>
<evidence type="ECO:0000256" key="4">
    <source>
        <dbReference type="ARBA" id="ARBA00022679"/>
    </source>
</evidence>
<evidence type="ECO:0000256" key="7">
    <source>
        <dbReference type="ARBA" id="ARBA00022840"/>
    </source>
</evidence>
<dbReference type="OrthoDB" id="7537227at2759"/>
<dbReference type="InterPro" id="IPR017441">
    <property type="entry name" value="Protein_kinase_ATP_BS"/>
</dbReference>
<evidence type="ECO:0000256" key="11">
    <source>
        <dbReference type="SAM" id="MobiDB-lite"/>
    </source>
</evidence>
<sequence length="924" mass="102401">MPKMKHLLRKLHIGGGLNEHQRLAEAQSVISSSPSPSPNVTGQGTTTSPSSSASSIGSGTMGRIGAVESVGGDRTVGEEVDFNLLEEEFQMQLALAISASDPETAQIDAAKRISLAGAGSDANAFVELLSLRYWNYNVVNYNEKIVDGFYDVYGIASTLGLEGKMPSLVDLQTISVSEKVDYEVVLVNRLLDPELQELEKRVYNIYVQSRALGHGLVLSDLIQKIAEIVVYRMGGPVADAEEMLRMWTLRSYELRNSLNSIILPLGRLDVGLSRHRALLFKVLADRINLPCMLVKGSYYTGTDDGAVNLVRINNGSEYIIDLMGAPGTLIPAEVPSCQLLKSALDVRGFNEASQGSCLVLDKEIENLAVSAALNMGIKIGVTRAAEFASSQINEDGRDLARRGVAERSEQEFGKLLPAAPHYSDSFSGIHEKPSSAQKRKVKNVSKYVISAAKDPEFAQKLHAVLLESGASPPPDLFTDISSQDLSEQSSTAEQVVKGTNVDAAASCNSNLLSNEHCLVSTGVEASENINSNMKQKQMAKHQRELETNVINTNVTSDASNERFLLGNSADNWIQVRETSFSANGFFQIQPENVMAMDEKLIQRTSGTGFSKESALELTETTDSDLHLASNGHSEKIYPMLREVSEWEIPWENLQIGERIGIGSYGEVYRADWNGTEVAVKKFLDQDFSGDALVQFKCEVEIMLRLRHPNVVLFMGAVTRSPNFSILTEFLPRGSLYKLLHRSNSQLDEKRRMRMALDVAKGMNYLHTSNPTIVHRDLKTPNLLVDKNWVVKVCDFGLSRMKHHTFLSSKSTAGTPEWMAPEILRNEPANEKCDVYSFGVILWELATLCIPWKGLNPMQVVGAVGFQNRRLEIPEDIDPILAQIIRDCWQTEPHLRPSFAQLMSRLRRLQHLYIERQNSKNRIIE</sequence>
<feature type="compositionally biased region" description="Low complexity" evidence="11">
    <location>
        <begin position="41"/>
        <end position="58"/>
    </location>
</feature>
<evidence type="ECO:0000256" key="1">
    <source>
        <dbReference type="ARBA" id="ARBA00010507"/>
    </source>
</evidence>
<reference evidence="13" key="1">
    <citation type="submission" date="2023-05" db="EMBL/GenBank/DDBJ databases">
        <title>Genome and transcriptome analyses reveal genes involved in the formation of fine ridges on petal epidermal cells in Hibiscus trionum.</title>
        <authorList>
            <person name="Koshimizu S."/>
            <person name="Masuda S."/>
            <person name="Ishii T."/>
            <person name="Shirasu K."/>
            <person name="Hoshino A."/>
            <person name="Arita M."/>
        </authorList>
    </citation>
    <scope>NUCLEOTIDE SEQUENCE</scope>
    <source>
        <strain evidence="13">Hamamatsu line</strain>
    </source>
</reference>
<evidence type="ECO:0000256" key="6">
    <source>
        <dbReference type="ARBA" id="ARBA00022777"/>
    </source>
</evidence>
<feature type="domain" description="Protein kinase" evidence="12">
    <location>
        <begin position="653"/>
        <end position="913"/>
    </location>
</feature>
<comment type="caution">
    <text evidence="13">The sequence shown here is derived from an EMBL/GenBank/DDBJ whole genome shotgun (WGS) entry which is preliminary data.</text>
</comment>
<dbReference type="InterPro" id="IPR001245">
    <property type="entry name" value="Ser-Thr/Tyr_kinase_cat_dom"/>
</dbReference>
<dbReference type="SMART" id="SM00220">
    <property type="entry name" value="S_TKc"/>
    <property type="match status" value="1"/>
</dbReference>
<keyword evidence="3" id="KW-0723">Serine/threonine-protein kinase</keyword>
<dbReference type="FunFam" id="1.10.510.10:FF:000193">
    <property type="entry name" value="Serine/threonine-protein kinase CTR1"/>
    <property type="match status" value="1"/>
</dbReference>
<dbReference type="Proteomes" id="UP001165190">
    <property type="component" value="Unassembled WGS sequence"/>
</dbReference>
<comment type="similarity">
    <text evidence="1">Belongs to the protein kinase superfamily. TKL Ser/Thr protein kinase family. RAF subfamily.</text>
</comment>
<dbReference type="EC" id="2.7.11.1" evidence="2"/>
<dbReference type="AlphaFoldDB" id="A0A9W7MH93"/>
<dbReference type="EMBL" id="BSYR01000030">
    <property type="protein sequence ID" value="GMI97940.1"/>
    <property type="molecule type" value="Genomic_DNA"/>
</dbReference>
<evidence type="ECO:0000313" key="13">
    <source>
        <dbReference type="EMBL" id="GMI97940.1"/>
    </source>
</evidence>
<dbReference type="InterPro" id="IPR008271">
    <property type="entry name" value="Ser/Thr_kinase_AS"/>
</dbReference>
<evidence type="ECO:0000256" key="10">
    <source>
        <dbReference type="PROSITE-ProRule" id="PRU10141"/>
    </source>
</evidence>
<dbReference type="InterPro" id="IPR000719">
    <property type="entry name" value="Prot_kinase_dom"/>
</dbReference>
<dbReference type="PROSITE" id="PS50011">
    <property type="entry name" value="PROTEIN_KINASE_DOM"/>
    <property type="match status" value="1"/>
</dbReference>
<accession>A0A9W7MH93</accession>
<dbReference type="CDD" id="cd13999">
    <property type="entry name" value="STKc_MAP3K-like"/>
    <property type="match status" value="1"/>
</dbReference>
<evidence type="ECO:0000259" key="12">
    <source>
        <dbReference type="PROSITE" id="PS50011"/>
    </source>
</evidence>
<evidence type="ECO:0000313" key="14">
    <source>
        <dbReference type="Proteomes" id="UP001165190"/>
    </source>
</evidence>
<feature type="region of interest" description="Disordered" evidence="11">
    <location>
        <begin position="24"/>
        <end position="59"/>
    </location>
</feature>
<dbReference type="PRINTS" id="PR00109">
    <property type="entry name" value="TYRKINASE"/>
</dbReference>
<dbReference type="PANTHER" id="PTHR44329">
    <property type="entry name" value="SERINE/THREONINE-PROTEIN KINASE TNNI3K-RELATED"/>
    <property type="match status" value="1"/>
</dbReference>
<dbReference type="Gene3D" id="1.10.510.10">
    <property type="entry name" value="Transferase(Phosphotransferase) domain 1"/>
    <property type="match status" value="1"/>
</dbReference>
<comment type="catalytic activity">
    <reaction evidence="9">
        <text>L-seryl-[protein] + ATP = O-phospho-L-seryl-[protein] + ADP + H(+)</text>
        <dbReference type="Rhea" id="RHEA:17989"/>
        <dbReference type="Rhea" id="RHEA-COMP:9863"/>
        <dbReference type="Rhea" id="RHEA-COMP:11604"/>
        <dbReference type="ChEBI" id="CHEBI:15378"/>
        <dbReference type="ChEBI" id="CHEBI:29999"/>
        <dbReference type="ChEBI" id="CHEBI:30616"/>
        <dbReference type="ChEBI" id="CHEBI:83421"/>
        <dbReference type="ChEBI" id="CHEBI:456216"/>
        <dbReference type="EC" id="2.7.11.1"/>
    </reaction>
</comment>
<keyword evidence="5 10" id="KW-0547">Nucleotide-binding</keyword>
<dbReference type="InterPro" id="IPR011009">
    <property type="entry name" value="Kinase-like_dom_sf"/>
</dbReference>
<dbReference type="GO" id="GO:0010182">
    <property type="term" value="P:sugar mediated signaling pathway"/>
    <property type="evidence" value="ECO:0007669"/>
    <property type="project" value="UniProtKB-ARBA"/>
</dbReference>
<name>A0A9W7MH93_HIBTR</name>
<dbReference type="GO" id="GO:0006950">
    <property type="term" value="P:response to stress"/>
    <property type="evidence" value="ECO:0007669"/>
    <property type="project" value="UniProtKB-ARBA"/>
</dbReference>
<keyword evidence="14" id="KW-1185">Reference proteome</keyword>
<dbReference type="GO" id="GO:0004674">
    <property type="term" value="F:protein serine/threonine kinase activity"/>
    <property type="evidence" value="ECO:0007669"/>
    <property type="project" value="UniProtKB-KW"/>
</dbReference>
<dbReference type="Pfam" id="PF07714">
    <property type="entry name" value="PK_Tyr_Ser-Thr"/>
    <property type="match status" value="1"/>
</dbReference>
<keyword evidence="6" id="KW-0418">Kinase</keyword>
<comment type="catalytic activity">
    <reaction evidence="8">
        <text>L-threonyl-[protein] + ATP = O-phospho-L-threonyl-[protein] + ADP + H(+)</text>
        <dbReference type="Rhea" id="RHEA:46608"/>
        <dbReference type="Rhea" id="RHEA-COMP:11060"/>
        <dbReference type="Rhea" id="RHEA-COMP:11605"/>
        <dbReference type="ChEBI" id="CHEBI:15378"/>
        <dbReference type="ChEBI" id="CHEBI:30013"/>
        <dbReference type="ChEBI" id="CHEBI:30616"/>
        <dbReference type="ChEBI" id="CHEBI:61977"/>
        <dbReference type="ChEBI" id="CHEBI:456216"/>
        <dbReference type="EC" id="2.7.11.1"/>
    </reaction>
</comment>